<sequence length="108" mass="11685">MGTEVSHGGGPALPEGVAQRLPVSVHYGRQVTQSLGSAVPRAATECDNRHVGRGLRDADPRFTRKVDGLRWAGRLEYAPGWTGSETVISRSAQSCDPFLEPSSGWRLR</sequence>
<dbReference type="Proteomes" id="UP001500979">
    <property type="component" value="Unassembled WGS sequence"/>
</dbReference>
<gene>
    <name evidence="1" type="ORF">GCM10010470_44960</name>
</gene>
<accession>A0ABN3VH45</accession>
<keyword evidence="2" id="KW-1185">Reference proteome</keyword>
<dbReference type="EMBL" id="BAAAUX010000019">
    <property type="protein sequence ID" value="GAA2804775.1"/>
    <property type="molecule type" value="Genomic_DNA"/>
</dbReference>
<evidence type="ECO:0000313" key="1">
    <source>
        <dbReference type="EMBL" id="GAA2804775.1"/>
    </source>
</evidence>
<reference evidence="1 2" key="1">
    <citation type="journal article" date="2019" name="Int. J. Syst. Evol. Microbiol.">
        <title>The Global Catalogue of Microorganisms (GCM) 10K type strain sequencing project: providing services to taxonomists for standard genome sequencing and annotation.</title>
        <authorList>
            <consortium name="The Broad Institute Genomics Platform"/>
            <consortium name="The Broad Institute Genome Sequencing Center for Infectious Disease"/>
            <person name="Wu L."/>
            <person name="Ma J."/>
        </authorList>
    </citation>
    <scope>NUCLEOTIDE SEQUENCE [LARGE SCALE GENOMIC DNA]</scope>
    <source>
        <strain evidence="1 2">JCM 9383</strain>
    </source>
</reference>
<evidence type="ECO:0000313" key="2">
    <source>
        <dbReference type="Proteomes" id="UP001500979"/>
    </source>
</evidence>
<name>A0ABN3VH45_9PSEU</name>
<organism evidence="1 2">
    <name type="scientific">Saccharopolyspora taberi</name>
    <dbReference type="NCBI Taxonomy" id="60895"/>
    <lineage>
        <taxon>Bacteria</taxon>
        <taxon>Bacillati</taxon>
        <taxon>Actinomycetota</taxon>
        <taxon>Actinomycetes</taxon>
        <taxon>Pseudonocardiales</taxon>
        <taxon>Pseudonocardiaceae</taxon>
        <taxon>Saccharopolyspora</taxon>
    </lineage>
</organism>
<proteinExistence type="predicted"/>
<comment type="caution">
    <text evidence="1">The sequence shown here is derived from an EMBL/GenBank/DDBJ whole genome shotgun (WGS) entry which is preliminary data.</text>
</comment>
<protein>
    <submittedName>
        <fullName evidence="1">Uncharacterized protein</fullName>
    </submittedName>
</protein>